<evidence type="ECO:0000259" key="1">
    <source>
        <dbReference type="PROSITE" id="PS50801"/>
    </source>
</evidence>
<dbReference type="Gene3D" id="3.30.750.24">
    <property type="entry name" value="STAS domain"/>
    <property type="match status" value="1"/>
</dbReference>
<keyword evidence="3" id="KW-1185">Reference proteome</keyword>
<dbReference type="InterPro" id="IPR036513">
    <property type="entry name" value="STAS_dom_sf"/>
</dbReference>
<reference evidence="2 3" key="1">
    <citation type="submission" date="2021-12" db="EMBL/GenBank/DDBJ databases">
        <title>Mucilaginibacter roseus genome.</title>
        <authorList>
            <person name="Ferreira J.R."/>
            <person name="Newman J.D."/>
        </authorList>
    </citation>
    <scope>NUCLEOTIDE SEQUENCE [LARGE SCALE GENOMIC DNA]</scope>
    <source>
        <strain evidence="2 3">LMG 28454</strain>
    </source>
</reference>
<protein>
    <submittedName>
        <fullName evidence="2">STAS domain-containing protein</fullName>
    </submittedName>
</protein>
<dbReference type="PANTHER" id="PTHR33495:SF2">
    <property type="entry name" value="ANTI-SIGMA FACTOR ANTAGONIST TM_1081-RELATED"/>
    <property type="match status" value="1"/>
</dbReference>
<dbReference type="Pfam" id="PF01740">
    <property type="entry name" value="STAS"/>
    <property type="match status" value="1"/>
</dbReference>
<dbReference type="Proteomes" id="UP001199919">
    <property type="component" value="Unassembled WGS sequence"/>
</dbReference>
<dbReference type="CDD" id="cd07043">
    <property type="entry name" value="STAS_anti-anti-sigma_factors"/>
    <property type="match status" value="1"/>
</dbReference>
<dbReference type="RefSeq" id="WP_232175378.1">
    <property type="nucleotide sequence ID" value="NZ_JAJPWV010000001.1"/>
</dbReference>
<feature type="domain" description="STAS" evidence="1">
    <location>
        <begin position="21"/>
        <end position="111"/>
    </location>
</feature>
<name>A0ABS8U094_9SPHI</name>
<dbReference type="SUPFAM" id="SSF52091">
    <property type="entry name" value="SpoIIaa-like"/>
    <property type="match status" value="1"/>
</dbReference>
<evidence type="ECO:0000313" key="2">
    <source>
        <dbReference type="EMBL" id="MCD8739490.1"/>
    </source>
</evidence>
<accession>A0ABS8U094</accession>
<evidence type="ECO:0000313" key="3">
    <source>
        <dbReference type="Proteomes" id="UP001199919"/>
    </source>
</evidence>
<dbReference type="InterPro" id="IPR002645">
    <property type="entry name" value="STAS_dom"/>
</dbReference>
<organism evidence="2 3">
    <name type="scientific">Mucilaginibacter roseus</name>
    <dbReference type="NCBI Taxonomy" id="1528868"/>
    <lineage>
        <taxon>Bacteria</taxon>
        <taxon>Pseudomonadati</taxon>
        <taxon>Bacteroidota</taxon>
        <taxon>Sphingobacteriia</taxon>
        <taxon>Sphingobacteriales</taxon>
        <taxon>Sphingobacteriaceae</taxon>
        <taxon>Mucilaginibacter</taxon>
    </lineage>
</organism>
<sequence length="111" mass="12388">MMIDIENVTDSYVSLKSNVTEANLNNSEKFKAELIAFIDEHNKKVVLDLSSISYMDSSFLGALVSSLKHAIASKNDILLVGLKPDIHNLFSLIRLDKVFKIYKNLTEATAI</sequence>
<dbReference type="PANTHER" id="PTHR33495">
    <property type="entry name" value="ANTI-SIGMA FACTOR ANTAGONIST TM_1081-RELATED-RELATED"/>
    <property type="match status" value="1"/>
</dbReference>
<proteinExistence type="predicted"/>
<gene>
    <name evidence="2" type="ORF">LT679_02650</name>
</gene>
<dbReference type="PROSITE" id="PS50801">
    <property type="entry name" value="STAS"/>
    <property type="match status" value="1"/>
</dbReference>
<comment type="caution">
    <text evidence="2">The sequence shown here is derived from an EMBL/GenBank/DDBJ whole genome shotgun (WGS) entry which is preliminary data.</text>
</comment>
<dbReference type="EMBL" id="JAJPWV010000001">
    <property type="protein sequence ID" value="MCD8739490.1"/>
    <property type="molecule type" value="Genomic_DNA"/>
</dbReference>